<dbReference type="VEuPathDB" id="FungiDB:P170DRAFT_396875"/>
<evidence type="ECO:0000256" key="3">
    <source>
        <dbReference type="SAM" id="Phobius"/>
    </source>
</evidence>
<dbReference type="AlphaFoldDB" id="A0A2I2GM00"/>
<gene>
    <name evidence="4" type="ORF">P170DRAFT_396875</name>
</gene>
<feature type="transmembrane region" description="Helical" evidence="3">
    <location>
        <begin position="39"/>
        <end position="60"/>
    </location>
</feature>
<feature type="compositionally biased region" description="Basic and acidic residues" evidence="2">
    <location>
        <begin position="266"/>
        <end position="276"/>
    </location>
</feature>
<evidence type="ECO:0000256" key="1">
    <source>
        <dbReference type="ARBA" id="ARBA00035112"/>
    </source>
</evidence>
<reference evidence="4 5" key="1">
    <citation type="submission" date="2016-12" db="EMBL/GenBank/DDBJ databases">
        <title>The genomes of Aspergillus section Nigri reveals drivers in fungal speciation.</title>
        <authorList>
            <consortium name="DOE Joint Genome Institute"/>
            <person name="Vesth T.C."/>
            <person name="Nybo J."/>
            <person name="Theobald S."/>
            <person name="Brandl J."/>
            <person name="Frisvad J.C."/>
            <person name="Nielsen K.F."/>
            <person name="Lyhne E.K."/>
            <person name="Kogle M.E."/>
            <person name="Kuo A."/>
            <person name="Riley R."/>
            <person name="Clum A."/>
            <person name="Nolan M."/>
            <person name="Lipzen A."/>
            <person name="Salamov A."/>
            <person name="Henrissat B."/>
            <person name="Wiebenga A."/>
            <person name="De Vries R.P."/>
            <person name="Grigoriev I.V."/>
            <person name="Mortensen U.H."/>
            <person name="Andersen M.R."/>
            <person name="Baker S.E."/>
        </authorList>
    </citation>
    <scope>NUCLEOTIDE SEQUENCE [LARGE SCALE GENOMIC DNA]</scope>
    <source>
        <strain evidence="4 5">IBT 23096</strain>
    </source>
</reference>
<comment type="similarity">
    <text evidence="1">Belongs to the ustYa family.</text>
</comment>
<organism evidence="4 5">
    <name type="scientific">Aspergillus steynii IBT 23096</name>
    <dbReference type="NCBI Taxonomy" id="1392250"/>
    <lineage>
        <taxon>Eukaryota</taxon>
        <taxon>Fungi</taxon>
        <taxon>Dikarya</taxon>
        <taxon>Ascomycota</taxon>
        <taxon>Pezizomycotina</taxon>
        <taxon>Eurotiomycetes</taxon>
        <taxon>Eurotiomycetidae</taxon>
        <taxon>Eurotiales</taxon>
        <taxon>Aspergillaceae</taxon>
        <taxon>Aspergillus</taxon>
        <taxon>Aspergillus subgen. Circumdati</taxon>
    </lineage>
</organism>
<dbReference type="InterPro" id="IPR021765">
    <property type="entry name" value="UstYa-like"/>
</dbReference>
<evidence type="ECO:0000256" key="2">
    <source>
        <dbReference type="SAM" id="MobiDB-lite"/>
    </source>
</evidence>
<evidence type="ECO:0000313" key="5">
    <source>
        <dbReference type="Proteomes" id="UP000234275"/>
    </source>
</evidence>
<evidence type="ECO:0008006" key="6">
    <source>
        <dbReference type="Google" id="ProtNLM"/>
    </source>
</evidence>
<keyword evidence="5" id="KW-1185">Reference proteome</keyword>
<dbReference type="EMBL" id="MSFO01000001">
    <property type="protein sequence ID" value="PLB53905.1"/>
    <property type="molecule type" value="Genomic_DNA"/>
</dbReference>
<proteinExistence type="inferred from homology"/>
<evidence type="ECO:0000313" key="4">
    <source>
        <dbReference type="EMBL" id="PLB53905.1"/>
    </source>
</evidence>
<dbReference type="Pfam" id="PF11807">
    <property type="entry name" value="UstYa"/>
    <property type="match status" value="1"/>
</dbReference>
<protein>
    <recommendedName>
        <fullName evidence="6">Tat pathway signal sequence</fullName>
    </recommendedName>
</protein>
<name>A0A2I2GM00_9EURO</name>
<feature type="region of interest" description="Disordered" evidence="2">
    <location>
        <begin position="250"/>
        <end position="276"/>
    </location>
</feature>
<sequence>MSYSPVPNSNNNLLSEEESATWGPDEKVKIKRFPSWWKVILYSLLTAVIFAFGGLAGYNWSDRDGLCSHHVSQYSPLFKDVDVEYHVEQFNGEFIKQNIYRQDASPEVDAAWEALGTDYRPLRVPPENGEKSGISPDQVKINDEYGGGYPANLEGLHHLHCLNLLRKSLYYNFDYYHERGEGAFVNADHVIRIHVSHCLDILRQQLMCTVDTGVLGQVWVFPDKPTPFVDFNTKHKCKNFDAIRQWAEDNQLPEQPPPNFIQQAPKKGEKVYKEIP</sequence>
<dbReference type="GeneID" id="36553840"/>
<dbReference type="STRING" id="1392250.A0A2I2GM00"/>
<dbReference type="RefSeq" id="XP_024709207.1">
    <property type="nucleotide sequence ID" value="XM_024846141.1"/>
</dbReference>
<dbReference type="Proteomes" id="UP000234275">
    <property type="component" value="Unassembled WGS sequence"/>
</dbReference>
<accession>A0A2I2GM00</accession>
<keyword evidence="3" id="KW-0472">Membrane</keyword>
<dbReference type="PANTHER" id="PTHR33365">
    <property type="entry name" value="YALI0B05434P"/>
    <property type="match status" value="1"/>
</dbReference>
<dbReference type="OrthoDB" id="3687641at2759"/>
<comment type="caution">
    <text evidence="4">The sequence shown here is derived from an EMBL/GenBank/DDBJ whole genome shotgun (WGS) entry which is preliminary data.</text>
</comment>
<dbReference type="PANTHER" id="PTHR33365:SF13">
    <property type="entry name" value="TAT PATHWAY SIGNAL SEQUENCE"/>
    <property type="match status" value="1"/>
</dbReference>
<keyword evidence="3" id="KW-0812">Transmembrane</keyword>
<dbReference type="GO" id="GO:0043386">
    <property type="term" value="P:mycotoxin biosynthetic process"/>
    <property type="evidence" value="ECO:0007669"/>
    <property type="project" value="InterPro"/>
</dbReference>
<keyword evidence="3" id="KW-1133">Transmembrane helix</keyword>